<proteinExistence type="predicted"/>
<organism evidence="4 5">
    <name type="scientific">Desulfocucumis palustris</name>
    <dbReference type="NCBI Taxonomy" id="1898651"/>
    <lineage>
        <taxon>Bacteria</taxon>
        <taxon>Bacillati</taxon>
        <taxon>Bacillota</taxon>
        <taxon>Clostridia</taxon>
        <taxon>Eubacteriales</taxon>
        <taxon>Desulfocucumaceae</taxon>
        <taxon>Desulfocucumis</taxon>
    </lineage>
</organism>
<dbReference type="EMBL" id="BFAV01000142">
    <property type="protein sequence ID" value="GBF34593.1"/>
    <property type="molecule type" value="Genomic_DNA"/>
</dbReference>
<evidence type="ECO:0000256" key="3">
    <source>
        <dbReference type="ARBA" id="ARBA00035412"/>
    </source>
</evidence>
<reference evidence="5" key="1">
    <citation type="submission" date="2018-02" db="EMBL/GenBank/DDBJ databases">
        <title>Genome sequence of Desulfocucumis palustris strain NAW-5.</title>
        <authorList>
            <person name="Watanabe M."/>
            <person name="Kojima H."/>
            <person name="Fukui M."/>
        </authorList>
    </citation>
    <scope>NUCLEOTIDE SEQUENCE [LARGE SCALE GENOMIC DNA]</scope>
    <source>
        <strain evidence="5">NAW-5</strain>
    </source>
</reference>
<evidence type="ECO:0000256" key="2">
    <source>
        <dbReference type="ARBA" id="ARBA00023274"/>
    </source>
</evidence>
<dbReference type="SUPFAM" id="SSF48300">
    <property type="entry name" value="Ribosomal protein L7/12, oligomerisation (N-terminal) domain"/>
    <property type="match status" value="1"/>
</dbReference>
<keyword evidence="2" id="KW-0687">Ribonucleoprotein</keyword>
<keyword evidence="1" id="KW-0689">Ribosomal protein</keyword>
<dbReference type="GO" id="GO:0006412">
    <property type="term" value="P:translation"/>
    <property type="evidence" value="ECO:0007669"/>
    <property type="project" value="InterPro"/>
</dbReference>
<evidence type="ECO:0000256" key="1">
    <source>
        <dbReference type="ARBA" id="ARBA00022980"/>
    </source>
</evidence>
<protein>
    <recommendedName>
        <fullName evidence="3">50S ribosomal protein L7/L12</fullName>
    </recommendedName>
</protein>
<accession>A0A2L2XFV7</accession>
<dbReference type="Proteomes" id="UP000239549">
    <property type="component" value="Unassembled WGS sequence"/>
</dbReference>
<dbReference type="GO" id="GO:0005840">
    <property type="term" value="C:ribosome"/>
    <property type="evidence" value="ECO:0007669"/>
    <property type="project" value="UniProtKB-KW"/>
</dbReference>
<name>A0A2L2XFV7_9FIRM</name>
<keyword evidence="5" id="KW-1185">Reference proteome</keyword>
<dbReference type="GO" id="GO:1990904">
    <property type="term" value="C:ribonucleoprotein complex"/>
    <property type="evidence" value="ECO:0007669"/>
    <property type="project" value="UniProtKB-KW"/>
</dbReference>
<evidence type="ECO:0000313" key="4">
    <source>
        <dbReference type="EMBL" id="GBF34593.1"/>
    </source>
</evidence>
<evidence type="ECO:0000313" key="5">
    <source>
        <dbReference type="Proteomes" id="UP000239549"/>
    </source>
</evidence>
<dbReference type="GO" id="GO:0003735">
    <property type="term" value="F:structural constituent of ribosome"/>
    <property type="evidence" value="ECO:0007669"/>
    <property type="project" value="InterPro"/>
</dbReference>
<dbReference type="AlphaFoldDB" id="A0A2L2XFV7"/>
<sequence length="58" mass="6915">MTKEVEDILKQVEALTLEQQVELLRILEKKLSIPLQNPRQIFDDWDDEEVDKAYAETR</sequence>
<dbReference type="InterPro" id="IPR036235">
    <property type="entry name" value="Ribosomal_bL12_oligo_N_sf"/>
</dbReference>
<comment type="caution">
    <text evidence="4">The sequence shown here is derived from an EMBL/GenBank/DDBJ whole genome shotgun (WGS) entry which is preliminary data.</text>
</comment>
<gene>
    <name evidence="4" type="ORF">DCCM_3712</name>
</gene>